<comment type="caution">
    <text evidence="2">The sequence shown here is derived from an EMBL/GenBank/DDBJ whole genome shotgun (WGS) entry which is preliminary data.</text>
</comment>
<dbReference type="InterPro" id="IPR052548">
    <property type="entry name" value="Type_VII_TA_antitoxin"/>
</dbReference>
<dbReference type="Pfam" id="PF01909">
    <property type="entry name" value="NTP_transf_2"/>
    <property type="match status" value="1"/>
</dbReference>
<accession>A0A9W6DEV2</accession>
<reference evidence="2" key="1">
    <citation type="submission" date="2022-06" db="EMBL/GenBank/DDBJ databases">
        <title>Vallitalea longa sp. nov., an anaerobic bacterium isolated from marine sediment.</title>
        <authorList>
            <person name="Hirano S."/>
            <person name="Terahara T."/>
            <person name="Mori K."/>
            <person name="Hamada M."/>
            <person name="Matsumoto R."/>
            <person name="Kobayashi T."/>
        </authorList>
    </citation>
    <scope>NUCLEOTIDE SEQUENCE</scope>
    <source>
        <strain evidence="2">SH18-1</strain>
    </source>
</reference>
<feature type="domain" description="Polymerase nucleotidyl transferase" evidence="1">
    <location>
        <begin position="27"/>
        <end position="75"/>
    </location>
</feature>
<dbReference type="AlphaFoldDB" id="A0A9W6DEV2"/>
<gene>
    <name evidence="2" type="ORF">SH1V18_30510</name>
</gene>
<keyword evidence="3" id="KW-1185">Reference proteome</keyword>
<dbReference type="Proteomes" id="UP001144256">
    <property type="component" value="Unassembled WGS sequence"/>
</dbReference>
<name>A0A9W6DEV2_9FIRM</name>
<dbReference type="GO" id="GO:0016779">
    <property type="term" value="F:nucleotidyltransferase activity"/>
    <property type="evidence" value="ECO:0007669"/>
    <property type="project" value="InterPro"/>
</dbReference>
<protein>
    <recommendedName>
        <fullName evidence="1">Polymerase nucleotidyl transferase domain-containing protein</fullName>
    </recommendedName>
</protein>
<dbReference type="PANTHER" id="PTHR33933">
    <property type="entry name" value="NUCLEOTIDYLTRANSFERASE"/>
    <property type="match status" value="1"/>
</dbReference>
<evidence type="ECO:0000313" key="3">
    <source>
        <dbReference type="Proteomes" id="UP001144256"/>
    </source>
</evidence>
<dbReference type="CDD" id="cd05403">
    <property type="entry name" value="NT_KNTase_like"/>
    <property type="match status" value="1"/>
</dbReference>
<dbReference type="InterPro" id="IPR002934">
    <property type="entry name" value="Polymerase_NTP_transf_dom"/>
</dbReference>
<evidence type="ECO:0000313" key="2">
    <source>
        <dbReference type="EMBL" id="GKX30571.1"/>
    </source>
</evidence>
<dbReference type="EMBL" id="BRLB01000010">
    <property type="protein sequence ID" value="GKX30571.1"/>
    <property type="molecule type" value="Genomic_DNA"/>
</dbReference>
<evidence type="ECO:0000259" key="1">
    <source>
        <dbReference type="Pfam" id="PF01909"/>
    </source>
</evidence>
<dbReference type="PANTHER" id="PTHR33933:SF1">
    <property type="entry name" value="PROTEIN ADENYLYLTRANSFERASE MNTA-RELATED"/>
    <property type="match status" value="1"/>
</dbReference>
<proteinExistence type="predicted"/>
<dbReference type="InterPro" id="IPR043519">
    <property type="entry name" value="NT_sf"/>
</dbReference>
<sequence length="225" mass="26762">MILLLDILDLVILILNRSDTVDKLLIELKNYLVEKYNCHIIILYGSYARGDYTPESDIDIICFADDTHNCNDTEVFNGKQLDVWIYDTKCLNHPEDYLHILNNKILFDSKDMAKDFIGKIDKIYKNGPEKLDENKKQFHRDWLKKMYNRSKKGDIEGIYRHHWMMKDSLEIYFELKGKWFLGVKNSLKWMQENDKTGYDLFKEAIVSEPGSEKCRKIIEYITEIK</sequence>
<organism evidence="2 3">
    <name type="scientific">Vallitalea longa</name>
    <dbReference type="NCBI Taxonomy" id="2936439"/>
    <lineage>
        <taxon>Bacteria</taxon>
        <taxon>Bacillati</taxon>
        <taxon>Bacillota</taxon>
        <taxon>Clostridia</taxon>
        <taxon>Lachnospirales</taxon>
        <taxon>Vallitaleaceae</taxon>
        <taxon>Vallitalea</taxon>
    </lineage>
</organism>
<dbReference type="Gene3D" id="3.30.460.10">
    <property type="entry name" value="Beta Polymerase, domain 2"/>
    <property type="match status" value="1"/>
</dbReference>
<dbReference type="SUPFAM" id="SSF81301">
    <property type="entry name" value="Nucleotidyltransferase"/>
    <property type="match status" value="1"/>
</dbReference>